<name>A0A0A8XTU1_ARUDO</name>
<dbReference type="AlphaFoldDB" id="A0A0A8XTU1"/>
<protein>
    <submittedName>
        <fullName evidence="3">Uncharacterized protein</fullName>
    </submittedName>
</protein>
<reference evidence="3" key="2">
    <citation type="journal article" date="2015" name="Data Brief">
        <title>Shoot transcriptome of the giant reed, Arundo donax.</title>
        <authorList>
            <person name="Barrero R.A."/>
            <person name="Guerrero F.D."/>
            <person name="Moolhuijzen P."/>
            <person name="Goolsby J.A."/>
            <person name="Tidwell J."/>
            <person name="Bellgard S.E."/>
            <person name="Bellgard M.I."/>
        </authorList>
    </citation>
    <scope>NUCLEOTIDE SEQUENCE</scope>
    <source>
        <tissue evidence="3">Shoot tissue taken approximately 20 cm above the soil surface</tissue>
    </source>
</reference>
<sequence length="64" mass="6984">MPCASLLFLSLSIAKQIPLIAQLRTKLRMEKKWENRRGGGGGCSCSHHTCPSQLRATATPAHHS</sequence>
<accession>A0A0A8XTU1</accession>
<proteinExistence type="predicted"/>
<dbReference type="EMBL" id="GBRH01280476">
    <property type="protein sequence ID" value="JAD17419.1"/>
    <property type="molecule type" value="Transcribed_RNA"/>
</dbReference>
<evidence type="ECO:0000256" key="1">
    <source>
        <dbReference type="SAM" id="MobiDB-lite"/>
    </source>
</evidence>
<feature type="region of interest" description="Disordered" evidence="1">
    <location>
        <begin position="35"/>
        <end position="64"/>
    </location>
</feature>
<evidence type="ECO:0000256" key="2">
    <source>
        <dbReference type="SAM" id="SignalP"/>
    </source>
</evidence>
<keyword evidence="2" id="KW-0732">Signal</keyword>
<feature type="signal peptide" evidence="2">
    <location>
        <begin position="1"/>
        <end position="16"/>
    </location>
</feature>
<organism evidence="3">
    <name type="scientific">Arundo donax</name>
    <name type="common">Giant reed</name>
    <name type="synonym">Donax arundinaceus</name>
    <dbReference type="NCBI Taxonomy" id="35708"/>
    <lineage>
        <taxon>Eukaryota</taxon>
        <taxon>Viridiplantae</taxon>
        <taxon>Streptophyta</taxon>
        <taxon>Embryophyta</taxon>
        <taxon>Tracheophyta</taxon>
        <taxon>Spermatophyta</taxon>
        <taxon>Magnoliopsida</taxon>
        <taxon>Liliopsida</taxon>
        <taxon>Poales</taxon>
        <taxon>Poaceae</taxon>
        <taxon>PACMAD clade</taxon>
        <taxon>Arundinoideae</taxon>
        <taxon>Arundineae</taxon>
        <taxon>Arundo</taxon>
    </lineage>
</organism>
<feature type="chain" id="PRO_5002044485" evidence="2">
    <location>
        <begin position="17"/>
        <end position="64"/>
    </location>
</feature>
<evidence type="ECO:0000313" key="3">
    <source>
        <dbReference type="EMBL" id="JAD17419.1"/>
    </source>
</evidence>
<reference evidence="3" key="1">
    <citation type="submission" date="2014-09" db="EMBL/GenBank/DDBJ databases">
        <authorList>
            <person name="Magalhaes I.L.F."/>
            <person name="Oliveira U."/>
            <person name="Santos F.R."/>
            <person name="Vidigal T.H.D.A."/>
            <person name="Brescovit A.D."/>
            <person name="Santos A.J."/>
        </authorList>
    </citation>
    <scope>NUCLEOTIDE SEQUENCE</scope>
    <source>
        <tissue evidence="3">Shoot tissue taken approximately 20 cm above the soil surface</tissue>
    </source>
</reference>